<dbReference type="Proteomes" id="UP001418222">
    <property type="component" value="Unassembled WGS sequence"/>
</dbReference>
<accession>A0AAP0AZ15</accession>
<organism evidence="1 2">
    <name type="scientific">Platanthera zijinensis</name>
    <dbReference type="NCBI Taxonomy" id="2320716"/>
    <lineage>
        <taxon>Eukaryota</taxon>
        <taxon>Viridiplantae</taxon>
        <taxon>Streptophyta</taxon>
        <taxon>Embryophyta</taxon>
        <taxon>Tracheophyta</taxon>
        <taxon>Spermatophyta</taxon>
        <taxon>Magnoliopsida</taxon>
        <taxon>Liliopsida</taxon>
        <taxon>Asparagales</taxon>
        <taxon>Orchidaceae</taxon>
        <taxon>Orchidoideae</taxon>
        <taxon>Orchideae</taxon>
        <taxon>Orchidinae</taxon>
        <taxon>Platanthera</taxon>
    </lineage>
</organism>
<keyword evidence="2" id="KW-1185">Reference proteome</keyword>
<proteinExistence type="predicted"/>
<sequence length="163" mass="18364">MNMEHLRNCAKAMLFPLRNVSHGLNAASLSGPLHLQDLGVMLNLQESSSHGSNAASWQGPLHLQLDLGVVLNRQKSLHIRRSREVCRKNCDRLRFGCWNIDTLTGKAMKVADIMIRRKINILCLQETGWVSEKAKFLNNSVLNYSTQEKIKKNNGVCIIVKTT</sequence>
<evidence type="ECO:0008006" key="3">
    <source>
        <dbReference type="Google" id="ProtNLM"/>
    </source>
</evidence>
<comment type="caution">
    <text evidence="1">The sequence shown here is derived from an EMBL/GenBank/DDBJ whole genome shotgun (WGS) entry which is preliminary data.</text>
</comment>
<evidence type="ECO:0000313" key="2">
    <source>
        <dbReference type="Proteomes" id="UP001418222"/>
    </source>
</evidence>
<dbReference type="SUPFAM" id="SSF56219">
    <property type="entry name" value="DNase I-like"/>
    <property type="match status" value="1"/>
</dbReference>
<gene>
    <name evidence="1" type="ORF">KSP39_PZI021499</name>
</gene>
<name>A0AAP0AZ15_9ASPA</name>
<dbReference type="AlphaFoldDB" id="A0AAP0AZ15"/>
<dbReference type="EMBL" id="JBBWWQ010000019">
    <property type="protein sequence ID" value="KAK8919299.1"/>
    <property type="molecule type" value="Genomic_DNA"/>
</dbReference>
<reference evidence="1 2" key="1">
    <citation type="journal article" date="2022" name="Nat. Plants">
        <title>Genomes of leafy and leafless Platanthera orchids illuminate the evolution of mycoheterotrophy.</title>
        <authorList>
            <person name="Li M.H."/>
            <person name="Liu K.W."/>
            <person name="Li Z."/>
            <person name="Lu H.C."/>
            <person name="Ye Q.L."/>
            <person name="Zhang D."/>
            <person name="Wang J.Y."/>
            <person name="Li Y.F."/>
            <person name="Zhong Z.M."/>
            <person name="Liu X."/>
            <person name="Yu X."/>
            <person name="Liu D.K."/>
            <person name="Tu X.D."/>
            <person name="Liu B."/>
            <person name="Hao Y."/>
            <person name="Liao X.Y."/>
            <person name="Jiang Y.T."/>
            <person name="Sun W.H."/>
            <person name="Chen J."/>
            <person name="Chen Y.Q."/>
            <person name="Ai Y."/>
            <person name="Zhai J.W."/>
            <person name="Wu S.S."/>
            <person name="Zhou Z."/>
            <person name="Hsiao Y.Y."/>
            <person name="Wu W.L."/>
            <person name="Chen Y.Y."/>
            <person name="Lin Y.F."/>
            <person name="Hsu J.L."/>
            <person name="Li C.Y."/>
            <person name="Wang Z.W."/>
            <person name="Zhao X."/>
            <person name="Zhong W.Y."/>
            <person name="Ma X.K."/>
            <person name="Ma L."/>
            <person name="Huang J."/>
            <person name="Chen G.Z."/>
            <person name="Huang M.Z."/>
            <person name="Huang L."/>
            <person name="Peng D.H."/>
            <person name="Luo Y.B."/>
            <person name="Zou S.Q."/>
            <person name="Chen S.P."/>
            <person name="Lan S."/>
            <person name="Tsai W.C."/>
            <person name="Van de Peer Y."/>
            <person name="Liu Z.J."/>
        </authorList>
    </citation>
    <scope>NUCLEOTIDE SEQUENCE [LARGE SCALE GENOMIC DNA]</scope>
    <source>
        <strain evidence="1">Lor287</strain>
    </source>
</reference>
<protein>
    <recommendedName>
        <fullName evidence="3">Endonuclease/exonuclease/phosphatase domain-containing protein</fullName>
    </recommendedName>
</protein>
<evidence type="ECO:0000313" key="1">
    <source>
        <dbReference type="EMBL" id="KAK8919299.1"/>
    </source>
</evidence>
<dbReference type="Gene3D" id="3.60.10.10">
    <property type="entry name" value="Endonuclease/exonuclease/phosphatase"/>
    <property type="match status" value="1"/>
</dbReference>
<dbReference type="InterPro" id="IPR036691">
    <property type="entry name" value="Endo/exonu/phosph_ase_sf"/>
</dbReference>